<protein>
    <recommendedName>
        <fullName evidence="2">DUF3105 domain-containing protein</fullName>
    </recommendedName>
</protein>
<gene>
    <name evidence="1" type="ORF">METZ01_LOCUS347953</name>
</gene>
<evidence type="ECO:0000313" key="1">
    <source>
        <dbReference type="EMBL" id="SVC95099.1"/>
    </source>
</evidence>
<reference evidence="1" key="1">
    <citation type="submission" date="2018-05" db="EMBL/GenBank/DDBJ databases">
        <authorList>
            <person name="Lanie J.A."/>
            <person name="Ng W.-L."/>
            <person name="Kazmierczak K.M."/>
            <person name="Andrzejewski T.M."/>
            <person name="Davidsen T.M."/>
            <person name="Wayne K.J."/>
            <person name="Tettelin H."/>
            <person name="Glass J.I."/>
            <person name="Rusch D."/>
            <person name="Podicherti R."/>
            <person name="Tsui H.-C.T."/>
            <person name="Winkler M.E."/>
        </authorList>
    </citation>
    <scope>NUCLEOTIDE SEQUENCE</scope>
</reference>
<dbReference type="EMBL" id="UINC01120547">
    <property type="protein sequence ID" value="SVC95099.1"/>
    <property type="molecule type" value="Genomic_DNA"/>
</dbReference>
<organism evidence="1">
    <name type="scientific">marine metagenome</name>
    <dbReference type="NCBI Taxonomy" id="408172"/>
    <lineage>
        <taxon>unclassified sequences</taxon>
        <taxon>metagenomes</taxon>
        <taxon>ecological metagenomes</taxon>
    </lineage>
</organism>
<evidence type="ECO:0008006" key="2">
    <source>
        <dbReference type="Google" id="ProtNLM"/>
    </source>
</evidence>
<sequence length="152" mass="16329">PSLDGVEYLAVASREHTDHDLDYPTRPPAGGDHLGIWHNCGVYTVPLLDEAAVHSLEHGAVWVTYRPDLGAEAILGLTGQLLGREKLLVSPHPDQTPPVVATAWARQLVLDGPDDPRLEAFIDRFTDGDAAPEAQVTCQGGIGRPPADPYGR</sequence>
<name>A0A382RBN0_9ZZZZ</name>
<feature type="non-terminal residue" evidence="1">
    <location>
        <position position="1"/>
    </location>
</feature>
<proteinExistence type="predicted"/>
<dbReference type="Pfam" id="PF11303">
    <property type="entry name" value="DUF3105"/>
    <property type="match status" value="1"/>
</dbReference>
<dbReference type="AlphaFoldDB" id="A0A382RBN0"/>
<dbReference type="InterPro" id="IPR021454">
    <property type="entry name" value="DUF3105"/>
</dbReference>
<accession>A0A382RBN0</accession>